<protein>
    <recommendedName>
        <fullName evidence="5">Gamma-glutamyltransferase</fullName>
    </recommendedName>
</protein>
<dbReference type="PANTHER" id="PTHR11686">
    <property type="entry name" value="GAMMA GLUTAMYL TRANSPEPTIDASE"/>
    <property type="match status" value="1"/>
</dbReference>
<feature type="binding site" evidence="1">
    <location>
        <begin position="407"/>
        <end position="408"/>
    </location>
    <ligand>
        <name>L-glutamate</name>
        <dbReference type="ChEBI" id="CHEBI:29985"/>
    </ligand>
</feature>
<evidence type="ECO:0000313" key="4">
    <source>
        <dbReference type="Proteomes" id="UP000298061"/>
    </source>
</evidence>
<dbReference type="AlphaFoldDB" id="A0A4Z0A8P0"/>
<feature type="binding site" evidence="1">
    <location>
        <begin position="356"/>
        <end position="358"/>
    </location>
    <ligand>
        <name>L-glutamate</name>
        <dbReference type="ChEBI" id="CHEBI:29985"/>
    </ligand>
</feature>
<dbReference type="Gene3D" id="3.60.20.40">
    <property type="match status" value="2"/>
</dbReference>
<dbReference type="Gene3D" id="1.10.246.130">
    <property type="match status" value="1"/>
</dbReference>
<accession>A0A4Z0A8P0</accession>
<feature type="chain" id="PRO_5021475281" description="Gamma-glutamyltransferase" evidence="2">
    <location>
        <begin position="19"/>
        <end position="516"/>
    </location>
</feature>
<comment type="caution">
    <text evidence="3">The sequence shown here is derived from an EMBL/GenBank/DDBJ whole genome shotgun (WGS) entry which is preliminary data.</text>
</comment>
<dbReference type="InterPro" id="IPR043137">
    <property type="entry name" value="GGT_ssub_C"/>
</dbReference>
<keyword evidence="4" id="KW-1185">Reference proteome</keyword>
<reference evidence="3 4" key="1">
    <citation type="submission" date="2019-02" db="EMBL/GenBank/DDBJ databases">
        <title>Genome sequencing of the rare red list fungi Hericium alpestre (H. flagellum).</title>
        <authorList>
            <person name="Buettner E."/>
            <person name="Kellner H."/>
        </authorList>
    </citation>
    <scope>NUCLEOTIDE SEQUENCE [LARGE SCALE GENOMIC DNA]</scope>
    <source>
        <strain evidence="3 4">DSM 108284</strain>
    </source>
</reference>
<dbReference type="PRINTS" id="PR01210">
    <property type="entry name" value="GGTRANSPTASE"/>
</dbReference>
<proteinExistence type="predicted"/>
<evidence type="ECO:0000313" key="3">
    <source>
        <dbReference type="EMBL" id="TFY82687.1"/>
    </source>
</evidence>
<dbReference type="InterPro" id="IPR029055">
    <property type="entry name" value="Ntn_hydrolases_N"/>
</dbReference>
<dbReference type="OrthoDB" id="1081007at2759"/>
<dbReference type="STRING" id="135208.A0A4Z0A8P0"/>
<dbReference type="SUPFAM" id="SSF56235">
    <property type="entry name" value="N-terminal nucleophile aminohydrolases (Ntn hydrolases)"/>
    <property type="match status" value="1"/>
</dbReference>
<evidence type="ECO:0000256" key="2">
    <source>
        <dbReference type="SAM" id="SignalP"/>
    </source>
</evidence>
<evidence type="ECO:0008006" key="5">
    <source>
        <dbReference type="Google" id="ProtNLM"/>
    </source>
</evidence>
<dbReference type="Proteomes" id="UP000298061">
    <property type="component" value="Unassembled WGS sequence"/>
</dbReference>
<sequence>MLLSVVLPLLSFALSASATDDTFGKDDTHGAAATEVDECSEIGVDIMKLGGNAVDAIISSTLCVGVVAAYHSGIGGGGFGIVRFNTRYGHNYEMASGNETMYVNSTDPTASTIGGLSVGVPGEIRGWETLHARHGKLPWAILFQPAIQLARGGFKVTPDLAKYLNADNYPFLLKDPLWAEVYAPHGRLLRQGETAYRRRYANTLEKIAIFGADVFYHGTIAHNNAKAAVSQGGILTVNDLAGYSAIIRTPANITYRGHRIFSTIAPSSGSVVLSILKIFEGFPGNASDSDPAINLTTHRLIQATKFGYGQRTNYGDPAFTANVTELEKSVTLRRIVPVSHVATMDKSGMAVSLTTTVNLIWGSRVMTEDGIILNNEMDDFSSPGRSNSFGFAPSPTNFIRPGKRPQSSISSSIVEDASGALHLHYHLDMGLTASHAVHHGRWHDQLTATTYFEEARPDIGVAGIDNRTVNYLTSLGYNKTYSYVFGSTGHVITRSKDGVFEAASDPRALASGGAAY</sequence>
<dbReference type="PANTHER" id="PTHR11686:SF62">
    <property type="entry name" value="GLUTATHIONE HYDROLASE"/>
    <property type="match status" value="1"/>
</dbReference>
<dbReference type="InterPro" id="IPR000101">
    <property type="entry name" value="GGT_peptidase"/>
</dbReference>
<dbReference type="GO" id="GO:0005886">
    <property type="term" value="C:plasma membrane"/>
    <property type="evidence" value="ECO:0007669"/>
    <property type="project" value="TreeGrafter"/>
</dbReference>
<evidence type="ECO:0000256" key="1">
    <source>
        <dbReference type="PIRSR" id="PIRSR600101-2"/>
    </source>
</evidence>
<dbReference type="InterPro" id="IPR043138">
    <property type="entry name" value="GGT_lsub"/>
</dbReference>
<gene>
    <name evidence="3" type="ORF">EWM64_g1327</name>
</gene>
<dbReference type="GO" id="GO:0006751">
    <property type="term" value="P:glutathione catabolic process"/>
    <property type="evidence" value="ECO:0007669"/>
    <property type="project" value="InterPro"/>
</dbReference>
<feature type="signal peptide" evidence="2">
    <location>
        <begin position="1"/>
        <end position="18"/>
    </location>
</feature>
<dbReference type="GO" id="GO:0036374">
    <property type="term" value="F:glutathione hydrolase activity"/>
    <property type="evidence" value="ECO:0007669"/>
    <property type="project" value="InterPro"/>
</dbReference>
<name>A0A4Z0A8P0_9AGAM</name>
<feature type="binding site" evidence="1">
    <location>
        <position position="420"/>
    </location>
    <ligand>
        <name>L-glutamate</name>
        <dbReference type="ChEBI" id="CHEBI:29985"/>
    </ligand>
</feature>
<feature type="binding site" evidence="1">
    <location>
        <position position="379"/>
    </location>
    <ligand>
        <name>L-glutamate</name>
        <dbReference type="ChEBI" id="CHEBI:29985"/>
    </ligand>
</feature>
<organism evidence="3 4">
    <name type="scientific">Hericium alpestre</name>
    <dbReference type="NCBI Taxonomy" id="135208"/>
    <lineage>
        <taxon>Eukaryota</taxon>
        <taxon>Fungi</taxon>
        <taxon>Dikarya</taxon>
        <taxon>Basidiomycota</taxon>
        <taxon>Agaricomycotina</taxon>
        <taxon>Agaricomycetes</taxon>
        <taxon>Russulales</taxon>
        <taxon>Hericiaceae</taxon>
        <taxon>Hericium</taxon>
    </lineage>
</organism>
<dbReference type="EMBL" id="SFCI01000087">
    <property type="protein sequence ID" value="TFY82687.1"/>
    <property type="molecule type" value="Genomic_DNA"/>
</dbReference>
<dbReference type="Pfam" id="PF01019">
    <property type="entry name" value="G_glu_transpept"/>
    <property type="match status" value="2"/>
</dbReference>
<keyword evidence="2" id="KW-0732">Signal</keyword>